<evidence type="ECO:0000259" key="3">
    <source>
        <dbReference type="Pfam" id="PF00354"/>
    </source>
</evidence>
<feature type="disulfide bond" evidence="2">
    <location>
        <begin position="361"/>
        <end position="373"/>
    </location>
</feature>
<name>A0A5B7D3D3_PORTR</name>
<feature type="disulfide bond" evidence="2">
    <location>
        <begin position="380"/>
        <end position="395"/>
    </location>
</feature>
<dbReference type="SUPFAM" id="SSF56436">
    <property type="entry name" value="C-type lectin-like"/>
    <property type="match status" value="1"/>
</dbReference>
<evidence type="ECO:0000256" key="1">
    <source>
        <dbReference type="ARBA" id="ARBA00023157"/>
    </source>
</evidence>
<dbReference type="SMART" id="SM00192">
    <property type="entry name" value="LDLa"/>
    <property type="match status" value="1"/>
</dbReference>
<dbReference type="InterPro" id="IPR002172">
    <property type="entry name" value="LDrepeatLR_classA_rpt"/>
</dbReference>
<dbReference type="InterPro" id="IPR001759">
    <property type="entry name" value="PTX_dom"/>
</dbReference>
<gene>
    <name evidence="4" type="primary">PTX4</name>
    <name evidence="4" type="ORF">E2C01_008979</name>
</gene>
<dbReference type="AlphaFoldDB" id="A0A5B7D3D3"/>
<evidence type="ECO:0000256" key="2">
    <source>
        <dbReference type="PROSITE-ProRule" id="PRU00124"/>
    </source>
</evidence>
<dbReference type="Gene3D" id="2.60.120.200">
    <property type="match status" value="1"/>
</dbReference>
<dbReference type="Proteomes" id="UP000324222">
    <property type="component" value="Unassembled WGS sequence"/>
</dbReference>
<dbReference type="InterPro" id="IPR016187">
    <property type="entry name" value="CTDL_fold"/>
</dbReference>
<dbReference type="Pfam" id="PF00354">
    <property type="entry name" value="Pentaxin"/>
    <property type="match status" value="1"/>
</dbReference>
<evidence type="ECO:0000313" key="4">
    <source>
        <dbReference type="EMBL" id="MPC16159.1"/>
    </source>
</evidence>
<protein>
    <submittedName>
        <fullName evidence="4">Pentraxin-4</fullName>
    </submittedName>
</protein>
<dbReference type="PROSITE" id="PS50068">
    <property type="entry name" value="LDLRA_2"/>
    <property type="match status" value="1"/>
</dbReference>
<dbReference type="Pfam" id="PF00057">
    <property type="entry name" value="Ldl_recept_a"/>
    <property type="match status" value="1"/>
</dbReference>
<proteinExistence type="predicted"/>
<dbReference type="SUPFAM" id="SSF57424">
    <property type="entry name" value="LDL receptor-like module"/>
    <property type="match status" value="1"/>
</dbReference>
<comment type="caution">
    <text evidence="4">The sequence shown here is derived from an EMBL/GenBank/DDBJ whole genome shotgun (WGS) entry which is preliminary data.</text>
</comment>
<evidence type="ECO:0000313" key="5">
    <source>
        <dbReference type="Proteomes" id="UP000324222"/>
    </source>
</evidence>
<feature type="domain" description="Pentraxin (PTX)" evidence="3">
    <location>
        <begin position="62"/>
        <end position="129"/>
    </location>
</feature>
<feature type="disulfide bond" evidence="2">
    <location>
        <begin position="368"/>
        <end position="386"/>
    </location>
</feature>
<dbReference type="SUPFAM" id="SSF49899">
    <property type="entry name" value="Concanavalin A-like lectins/glucanases"/>
    <property type="match status" value="1"/>
</dbReference>
<dbReference type="CDD" id="cd00112">
    <property type="entry name" value="LDLa"/>
    <property type="match status" value="1"/>
</dbReference>
<dbReference type="OrthoDB" id="6359554at2759"/>
<dbReference type="PRINTS" id="PR00895">
    <property type="entry name" value="PENTAXIN"/>
</dbReference>
<dbReference type="Gene3D" id="4.10.400.10">
    <property type="entry name" value="Low-density Lipoprotein Receptor"/>
    <property type="match status" value="1"/>
</dbReference>
<dbReference type="CDD" id="cd00037">
    <property type="entry name" value="CLECT"/>
    <property type="match status" value="1"/>
</dbReference>
<keyword evidence="5" id="KW-1185">Reference proteome</keyword>
<dbReference type="InterPro" id="IPR036055">
    <property type="entry name" value="LDL_receptor-like_sf"/>
</dbReference>
<dbReference type="EMBL" id="VSRR010000484">
    <property type="protein sequence ID" value="MPC16159.1"/>
    <property type="molecule type" value="Genomic_DNA"/>
</dbReference>
<keyword evidence="1 2" id="KW-1015">Disulfide bond</keyword>
<dbReference type="InterPro" id="IPR013320">
    <property type="entry name" value="ConA-like_dom_sf"/>
</dbReference>
<accession>A0A5B7D3D3</accession>
<sequence>MEDESISGTYMTEHSTLWDRSISPRAWHLLCVVRGGNTTSYTLDLNVIIRINYSLPLLLNGTLVIGNDQDQHDGGYTVTEAFVGQLAFIGLWDHALTSQDLAALLQCRPAHYRPVIDASLAWLVRGQVTTGEADPCLERDTPASLVVPVPVFYNHARDFCRQLGMSLPVPESLEASKRSFAVLQEADFERCSSMHTTFSMLWLGVEHNAALGRWVDADSGAELRYISEHLMMPGKEYSRGVLLKSGGWIGAADDERHCFMCEGVVGDSTFLLRGLCRSSLHLYARSFPSGDLYWHGLERVSLVRRGDEWQLRDDLGGQVVAQMVDGSLPLGSAVWNIVNTSVCADPPNLQETTVSLSFTQCVKGEFSCWKGGCVPMEKRCSLTPECNDSSDEQGCHLVHIRPGTRLHLPPHPNTFTLDITLWFWKVRPSHLLFLLCYFMAKHSLLTVHCPPGLAGGHGNEHRSAAGPSGRKCDVARQQTRLLQPAA</sequence>
<organism evidence="4 5">
    <name type="scientific">Portunus trituberculatus</name>
    <name type="common">Swimming crab</name>
    <name type="synonym">Neptunus trituberculatus</name>
    <dbReference type="NCBI Taxonomy" id="210409"/>
    <lineage>
        <taxon>Eukaryota</taxon>
        <taxon>Metazoa</taxon>
        <taxon>Ecdysozoa</taxon>
        <taxon>Arthropoda</taxon>
        <taxon>Crustacea</taxon>
        <taxon>Multicrustacea</taxon>
        <taxon>Malacostraca</taxon>
        <taxon>Eumalacostraca</taxon>
        <taxon>Eucarida</taxon>
        <taxon>Decapoda</taxon>
        <taxon>Pleocyemata</taxon>
        <taxon>Brachyura</taxon>
        <taxon>Eubrachyura</taxon>
        <taxon>Portunoidea</taxon>
        <taxon>Portunidae</taxon>
        <taxon>Portuninae</taxon>
        <taxon>Portunus</taxon>
    </lineage>
</organism>
<reference evidence="4 5" key="1">
    <citation type="submission" date="2019-05" db="EMBL/GenBank/DDBJ databases">
        <title>Another draft genome of Portunus trituberculatus and its Hox gene families provides insights of decapod evolution.</title>
        <authorList>
            <person name="Jeong J.-H."/>
            <person name="Song I."/>
            <person name="Kim S."/>
            <person name="Choi T."/>
            <person name="Kim D."/>
            <person name="Ryu S."/>
            <person name="Kim W."/>
        </authorList>
    </citation>
    <scope>NUCLEOTIDE SEQUENCE [LARGE SCALE GENOMIC DNA]</scope>
    <source>
        <tissue evidence="4">Muscle</tissue>
    </source>
</reference>